<evidence type="ECO:0000313" key="2">
    <source>
        <dbReference type="Proteomes" id="UP000717696"/>
    </source>
</evidence>
<proteinExistence type="predicted"/>
<name>A0A9P9ERD0_9HYPO</name>
<comment type="caution">
    <text evidence="1">The sequence shown here is derived from an EMBL/GenBank/DDBJ whole genome shotgun (WGS) entry which is preliminary data.</text>
</comment>
<organism evidence="1 2">
    <name type="scientific">Dactylonectria estremocensis</name>
    <dbReference type="NCBI Taxonomy" id="1079267"/>
    <lineage>
        <taxon>Eukaryota</taxon>
        <taxon>Fungi</taxon>
        <taxon>Dikarya</taxon>
        <taxon>Ascomycota</taxon>
        <taxon>Pezizomycotina</taxon>
        <taxon>Sordariomycetes</taxon>
        <taxon>Hypocreomycetidae</taxon>
        <taxon>Hypocreales</taxon>
        <taxon>Nectriaceae</taxon>
        <taxon>Dactylonectria</taxon>
    </lineage>
</organism>
<feature type="non-terminal residue" evidence="1">
    <location>
        <position position="1"/>
    </location>
</feature>
<feature type="non-terminal residue" evidence="1">
    <location>
        <position position="60"/>
    </location>
</feature>
<dbReference type="EMBL" id="JAGMUU010000011">
    <property type="protein sequence ID" value="KAH7142576.1"/>
    <property type="molecule type" value="Genomic_DNA"/>
</dbReference>
<keyword evidence="2" id="KW-1185">Reference proteome</keyword>
<gene>
    <name evidence="1" type="ORF">B0J13DRAFT_398934</name>
</gene>
<dbReference type="OrthoDB" id="5075206at2759"/>
<evidence type="ECO:0000313" key="1">
    <source>
        <dbReference type="EMBL" id="KAH7142576.1"/>
    </source>
</evidence>
<sequence length="60" mass="6779">RDLTVSSCLRMAYACAEVPQFQRQAAALITKEKFSAKEQANFNLEEIEVSKEVEDEIDLA</sequence>
<dbReference type="AlphaFoldDB" id="A0A9P9ERD0"/>
<protein>
    <submittedName>
        <fullName evidence="1">Uncharacterized protein</fullName>
    </submittedName>
</protein>
<reference evidence="1" key="1">
    <citation type="journal article" date="2021" name="Nat. Commun.">
        <title>Genetic determinants of endophytism in the Arabidopsis root mycobiome.</title>
        <authorList>
            <person name="Mesny F."/>
            <person name="Miyauchi S."/>
            <person name="Thiergart T."/>
            <person name="Pickel B."/>
            <person name="Atanasova L."/>
            <person name="Karlsson M."/>
            <person name="Huettel B."/>
            <person name="Barry K.W."/>
            <person name="Haridas S."/>
            <person name="Chen C."/>
            <person name="Bauer D."/>
            <person name="Andreopoulos W."/>
            <person name="Pangilinan J."/>
            <person name="LaButti K."/>
            <person name="Riley R."/>
            <person name="Lipzen A."/>
            <person name="Clum A."/>
            <person name="Drula E."/>
            <person name="Henrissat B."/>
            <person name="Kohler A."/>
            <person name="Grigoriev I.V."/>
            <person name="Martin F.M."/>
            <person name="Hacquard S."/>
        </authorList>
    </citation>
    <scope>NUCLEOTIDE SEQUENCE</scope>
    <source>
        <strain evidence="1">MPI-CAGE-AT-0021</strain>
    </source>
</reference>
<dbReference type="Proteomes" id="UP000717696">
    <property type="component" value="Unassembled WGS sequence"/>
</dbReference>
<accession>A0A9P9ERD0</accession>